<dbReference type="PANTHER" id="PTHR43792:SF9">
    <property type="entry name" value="RIBOSOMAL-PROTEIN-ALANINE ACETYLTRANSFERASE"/>
    <property type="match status" value="1"/>
</dbReference>
<dbReference type="PROSITE" id="PS51186">
    <property type="entry name" value="GNAT"/>
    <property type="match status" value="1"/>
</dbReference>
<sequence length="171" mass="20065">MRKVTFKDLEDMHSFTSSKEVTKYIPFPTHKNLEDTRKFIDYLLEQYQINKKLLWGIQLKETSKLIGTIEFVTFETAHNKAEIAYVLSEDYWGDGIMTEAAKEVIKFGFKSLNLTRIQARTFKENIGSQKVLNKIGMTYEGTLRKSMFIKGDYQDINMFSVLNEEYIRTTE</sequence>
<dbReference type="Gene3D" id="3.40.630.30">
    <property type="match status" value="1"/>
</dbReference>
<name>A0ABS7K3M6_9BACI</name>
<evidence type="ECO:0000313" key="3">
    <source>
        <dbReference type="Proteomes" id="UP000769780"/>
    </source>
</evidence>
<dbReference type="PANTHER" id="PTHR43792">
    <property type="entry name" value="GNAT FAMILY, PUTATIVE (AFU_ORTHOLOGUE AFUA_3G00765)-RELATED-RELATED"/>
    <property type="match status" value="1"/>
</dbReference>
<protein>
    <submittedName>
        <fullName evidence="2">GNAT family N-acetyltransferase</fullName>
    </submittedName>
</protein>
<dbReference type="InterPro" id="IPR000182">
    <property type="entry name" value="GNAT_dom"/>
</dbReference>
<gene>
    <name evidence="2" type="ORF">H0185_08560</name>
</gene>
<organism evidence="2 3">
    <name type="scientific">Mesobacillus maritimus</name>
    <dbReference type="NCBI Taxonomy" id="1643336"/>
    <lineage>
        <taxon>Bacteria</taxon>
        <taxon>Bacillati</taxon>
        <taxon>Bacillota</taxon>
        <taxon>Bacilli</taxon>
        <taxon>Bacillales</taxon>
        <taxon>Bacillaceae</taxon>
        <taxon>Mesobacillus</taxon>
    </lineage>
</organism>
<dbReference type="Proteomes" id="UP000769780">
    <property type="component" value="Unassembled WGS sequence"/>
</dbReference>
<dbReference type="EMBL" id="JACWFH010000008">
    <property type="protein sequence ID" value="MBY0096861.1"/>
    <property type="molecule type" value="Genomic_DNA"/>
</dbReference>
<dbReference type="InterPro" id="IPR016181">
    <property type="entry name" value="Acyl_CoA_acyltransferase"/>
</dbReference>
<feature type="domain" description="N-acetyltransferase" evidence="1">
    <location>
        <begin position="1"/>
        <end position="163"/>
    </location>
</feature>
<accession>A0ABS7K3M6</accession>
<proteinExistence type="predicted"/>
<evidence type="ECO:0000259" key="1">
    <source>
        <dbReference type="PROSITE" id="PS51186"/>
    </source>
</evidence>
<evidence type="ECO:0000313" key="2">
    <source>
        <dbReference type="EMBL" id="MBY0096861.1"/>
    </source>
</evidence>
<reference evidence="2 3" key="1">
    <citation type="submission" date="2020-07" db="EMBL/GenBank/DDBJ databases">
        <title>Fungal Genomes of the International Space Station.</title>
        <authorList>
            <person name="Seuylemezian A."/>
            <person name="Singh N.K."/>
            <person name="Wood J."/>
            <person name="Venkateswaran K."/>
        </authorList>
    </citation>
    <scope>NUCLEOTIDE SEQUENCE [LARGE SCALE GENOMIC DNA]</scope>
    <source>
        <strain evidence="2 3">PL-B2</strain>
    </source>
</reference>
<dbReference type="SUPFAM" id="SSF55729">
    <property type="entry name" value="Acyl-CoA N-acyltransferases (Nat)"/>
    <property type="match status" value="1"/>
</dbReference>
<keyword evidence="3" id="KW-1185">Reference proteome</keyword>
<dbReference type="Pfam" id="PF13302">
    <property type="entry name" value="Acetyltransf_3"/>
    <property type="match status" value="1"/>
</dbReference>
<dbReference type="InterPro" id="IPR051531">
    <property type="entry name" value="N-acetyltransferase"/>
</dbReference>
<comment type="caution">
    <text evidence="2">The sequence shown here is derived from an EMBL/GenBank/DDBJ whole genome shotgun (WGS) entry which is preliminary data.</text>
</comment>